<comment type="caution">
    <text evidence="2">The sequence shown here is derived from an EMBL/GenBank/DDBJ whole genome shotgun (WGS) entry which is preliminary data.</text>
</comment>
<keyword evidence="3" id="KW-1185">Reference proteome</keyword>
<proteinExistence type="predicted"/>
<accession>A0AAD7XER9</accession>
<dbReference type="InterPro" id="IPR032675">
    <property type="entry name" value="LRR_dom_sf"/>
</dbReference>
<organism evidence="2 3">
    <name type="scientific">Trametes cubensis</name>
    <dbReference type="NCBI Taxonomy" id="1111947"/>
    <lineage>
        <taxon>Eukaryota</taxon>
        <taxon>Fungi</taxon>
        <taxon>Dikarya</taxon>
        <taxon>Basidiomycota</taxon>
        <taxon>Agaricomycotina</taxon>
        <taxon>Agaricomycetes</taxon>
        <taxon>Polyporales</taxon>
        <taxon>Polyporaceae</taxon>
        <taxon>Trametes</taxon>
    </lineage>
</organism>
<evidence type="ECO:0000256" key="1">
    <source>
        <dbReference type="SAM" id="MobiDB-lite"/>
    </source>
</evidence>
<evidence type="ECO:0000313" key="2">
    <source>
        <dbReference type="EMBL" id="KAJ8487208.1"/>
    </source>
</evidence>
<dbReference type="AlphaFoldDB" id="A0AAD7XER9"/>
<dbReference type="SUPFAM" id="SSF52047">
    <property type="entry name" value="RNI-like"/>
    <property type="match status" value="1"/>
</dbReference>
<gene>
    <name evidence="2" type="ORF">ONZ51_g4345</name>
</gene>
<dbReference type="Proteomes" id="UP001215151">
    <property type="component" value="Unassembled WGS sequence"/>
</dbReference>
<dbReference type="Gene3D" id="3.80.10.10">
    <property type="entry name" value="Ribonuclease Inhibitor"/>
    <property type="match status" value="1"/>
</dbReference>
<evidence type="ECO:0008006" key="4">
    <source>
        <dbReference type="Google" id="ProtNLM"/>
    </source>
</evidence>
<reference evidence="2" key="1">
    <citation type="submission" date="2022-11" db="EMBL/GenBank/DDBJ databases">
        <title>Genome Sequence of Cubamyces cubensis.</title>
        <authorList>
            <person name="Buettner E."/>
        </authorList>
    </citation>
    <scope>NUCLEOTIDE SEQUENCE</scope>
    <source>
        <strain evidence="2">MPL-01</strain>
    </source>
</reference>
<evidence type="ECO:0000313" key="3">
    <source>
        <dbReference type="Proteomes" id="UP001215151"/>
    </source>
</evidence>
<protein>
    <recommendedName>
        <fullName evidence="4">F-box domain-containing protein</fullName>
    </recommendedName>
</protein>
<feature type="region of interest" description="Disordered" evidence="1">
    <location>
        <begin position="579"/>
        <end position="607"/>
    </location>
</feature>
<dbReference type="EMBL" id="JAPEVG010000083">
    <property type="protein sequence ID" value="KAJ8487208.1"/>
    <property type="molecule type" value="Genomic_DNA"/>
</dbReference>
<name>A0AAD7XER9_9APHY</name>
<sequence length="607" mass="70146">MASTHSSPVAYYVARLQRIASTHGEDGQPISLDTLYSFERDALMGIINLRRQYNSQRPPNRLPPEVLGSIIESLRARRVPSTVDLTAPLYDYADFLAAMRVCHRWYSVAIARATIWTYIDIAHESSPAERLLRSRAASLDVRFSLDMYYPYVLVDFLRSHGSRVRELHLWAQNPRPMHKLPRQMNVLAEHLERLIVACVERGSSVVMRSLLLGATPRLKAIALQRAPWVPANNLPGLTHLYLSHLARFELGYLIRLLHNTPALQLLHIDECDIYASNFDSDITKAVPLPHLRNFFLGHIPVDAGWVVLHQVQLPTNTMLRLYALRLEEGDDARDAYDEFTFPNPFTSSNTFTRLEILVGENWRKVVAEGDDKDSGGIWIDFVHQAQGLAASEGSWLSWLLWMPNMVSLANIHTLHISLRRWDDFCALALSLPQVQTLCVEGKIKRKPDGSSRSDMCDQIRMMLLSDTPVAFPHLQILRMDIAGRSIVPGFLRSGVRKRYLDGRRLRSLAFRIEPFYWYDREHFEREYADYRQYVDEVSWFEEDAFEWKVSEVWRTEHDYWQLRPSEDPMLFMDHWYQSRSHPNEPESLTPNPPQGEALRNGDNAESL</sequence>